<comment type="caution">
    <text evidence="1">The sequence shown here is derived from an EMBL/GenBank/DDBJ whole genome shotgun (WGS) entry which is preliminary data.</text>
</comment>
<reference evidence="2" key="1">
    <citation type="submission" date="2017-01" db="EMBL/GenBank/DDBJ databases">
        <title>Comparative genomics of anhydrobiosis in the tardigrade Hypsibius dujardini.</title>
        <authorList>
            <person name="Yoshida Y."/>
            <person name="Koutsovoulos G."/>
            <person name="Laetsch D."/>
            <person name="Stevens L."/>
            <person name="Kumar S."/>
            <person name="Horikawa D."/>
            <person name="Ishino K."/>
            <person name="Komine S."/>
            <person name="Tomita M."/>
            <person name="Blaxter M."/>
            <person name="Arakawa K."/>
        </authorList>
    </citation>
    <scope>NUCLEOTIDE SEQUENCE [LARGE SCALE GENOMIC DNA]</scope>
    <source>
        <strain evidence="2">Z151</strain>
    </source>
</reference>
<keyword evidence="2" id="KW-1185">Reference proteome</keyword>
<dbReference type="Proteomes" id="UP000192578">
    <property type="component" value="Unassembled WGS sequence"/>
</dbReference>
<accession>A0A1W0WP16</accession>
<organism evidence="1 2">
    <name type="scientific">Hypsibius exemplaris</name>
    <name type="common">Freshwater tardigrade</name>
    <dbReference type="NCBI Taxonomy" id="2072580"/>
    <lineage>
        <taxon>Eukaryota</taxon>
        <taxon>Metazoa</taxon>
        <taxon>Ecdysozoa</taxon>
        <taxon>Tardigrada</taxon>
        <taxon>Eutardigrada</taxon>
        <taxon>Parachela</taxon>
        <taxon>Hypsibioidea</taxon>
        <taxon>Hypsibiidae</taxon>
        <taxon>Hypsibius</taxon>
    </lineage>
</organism>
<gene>
    <name evidence="1" type="ORF">BV898_08959</name>
</gene>
<protein>
    <recommendedName>
        <fullName evidence="3">C2H2-type domain-containing protein</fullName>
    </recommendedName>
</protein>
<sequence length="106" mass="11482">MPSTPVFHQYQCYVCSHFTASQPNFIVHLRGPVHAANCGGRMVDSNSGACLKGTYNVTGINSHLEKHGYHLVKDCQSACLLTLGSIAIHVLDDVEQGPTDSPESNR</sequence>
<evidence type="ECO:0000313" key="2">
    <source>
        <dbReference type="Proteomes" id="UP000192578"/>
    </source>
</evidence>
<evidence type="ECO:0008006" key="3">
    <source>
        <dbReference type="Google" id="ProtNLM"/>
    </source>
</evidence>
<proteinExistence type="predicted"/>
<name>A0A1W0WP16_HYPEX</name>
<evidence type="ECO:0000313" key="1">
    <source>
        <dbReference type="EMBL" id="OQV16954.1"/>
    </source>
</evidence>
<dbReference type="AlphaFoldDB" id="A0A1W0WP16"/>
<dbReference type="EMBL" id="MTYJ01000068">
    <property type="protein sequence ID" value="OQV16954.1"/>
    <property type="molecule type" value="Genomic_DNA"/>
</dbReference>